<keyword evidence="4" id="KW-0378">Hydrolase</keyword>
<dbReference type="PANTHER" id="PTHR30480:SF13">
    <property type="entry name" value="BETA-HEXOSAMINIDASE"/>
    <property type="match status" value="1"/>
</dbReference>
<dbReference type="SUPFAM" id="SSF56601">
    <property type="entry name" value="beta-lactamase/transpeptidase-like"/>
    <property type="match status" value="1"/>
</dbReference>
<dbReference type="EC" id="3.2.1.52" evidence="3"/>
<dbReference type="Proteomes" id="UP000190121">
    <property type="component" value="Unassembled WGS sequence"/>
</dbReference>
<comment type="catalytic activity">
    <reaction evidence="1">
        <text>Hydrolysis of terminal non-reducing N-acetyl-D-hexosamine residues in N-acetyl-beta-D-hexosaminides.</text>
        <dbReference type="EC" id="3.2.1.52"/>
    </reaction>
</comment>
<accession>A0A1T4L110</accession>
<dbReference type="GO" id="GO:0004563">
    <property type="term" value="F:beta-N-acetylhexosaminidase activity"/>
    <property type="evidence" value="ECO:0007669"/>
    <property type="project" value="UniProtKB-EC"/>
</dbReference>
<dbReference type="GO" id="GO:0005975">
    <property type="term" value="P:carbohydrate metabolic process"/>
    <property type="evidence" value="ECO:0007669"/>
    <property type="project" value="InterPro"/>
</dbReference>
<dbReference type="PANTHER" id="PTHR30480">
    <property type="entry name" value="BETA-HEXOSAMINIDASE-RELATED"/>
    <property type="match status" value="1"/>
</dbReference>
<evidence type="ECO:0000259" key="6">
    <source>
        <dbReference type="Pfam" id="PF00144"/>
    </source>
</evidence>
<dbReference type="InterPro" id="IPR036962">
    <property type="entry name" value="Glyco_hydro_3_N_sf"/>
</dbReference>
<dbReference type="Gene3D" id="3.20.20.300">
    <property type="entry name" value="Glycoside hydrolase, family 3, N-terminal domain"/>
    <property type="match status" value="1"/>
</dbReference>
<dbReference type="InterPro" id="IPR050226">
    <property type="entry name" value="NagZ_Beta-hexosaminidase"/>
</dbReference>
<evidence type="ECO:0000256" key="3">
    <source>
        <dbReference type="ARBA" id="ARBA00012663"/>
    </source>
</evidence>
<evidence type="ECO:0000256" key="2">
    <source>
        <dbReference type="ARBA" id="ARBA00005336"/>
    </source>
</evidence>
<evidence type="ECO:0000313" key="8">
    <source>
        <dbReference type="EMBL" id="SJZ48220.1"/>
    </source>
</evidence>
<dbReference type="InterPro" id="IPR001466">
    <property type="entry name" value="Beta-lactam-related"/>
</dbReference>
<gene>
    <name evidence="8" type="ORF">SAMN02745171_00252</name>
</gene>
<evidence type="ECO:0000256" key="4">
    <source>
        <dbReference type="ARBA" id="ARBA00022801"/>
    </source>
</evidence>
<proteinExistence type="inferred from homology"/>
<evidence type="ECO:0000256" key="5">
    <source>
        <dbReference type="ARBA" id="ARBA00023295"/>
    </source>
</evidence>
<sequence length="1012" mass="112123">MQVPLRVMKRYLLFFAFLVVLLWSAIPASLWGQQYSRIVDVSRLPQAEKEVDYLLSRMSLEEQIGQLIIPVIYPASTEVAIKKAKAEIAASYAGGILYQKGEAYDQWVMNRALQKQVAVPLLITADAEWGLAMRLSNTIRYPRNMALANVSEETLLREWGVSMARQCKVIGIHVNFAPVLDVNNNPRNPVIGTRSFGEDKEAVIRCGLAYAEGLEQEGVLSVAKHFPGHGDTSVDSHHALPTIKGSIKALENLELKPFAAYFNRGMGGVMIGHLNVPSMDNSGTPASMSRKITTTLLQEKMKFRGLIFTDGMQMKGMQQRGGHSISVRAFLAGNDLLLGPINPATTHKELLQAVASGVIDKNEVKARCRKILIYKWFLMGGSLNPIDMPALTQKEFYARLNTEEARTLANELWWQSIRIERGEKSLLPLNRKDKSLSYGVVDIYTSTPPKAFKEALRKIGIPIAKHLQLSSKGALQEQHKHLDDLAKCDIVFVNCTAGRGIPYSSFIAQIAARTQVIFTLFSSPYALPLWQSTLSQAKGVACAYEANDEAQRAVVGRYFYIDPNDMGIVQVPSGENHKADIKRFSQENHKTDITAKLTAPNFVSLERIVQQAIADKVFPGCQIVIHHKGETVYNNAFGSTEGGSNSPRVNTNTIYDMASITKAAATTPIAMQLVSQGVLALSNRVDKYIPEVKNTPVARITLRELLLHQSGLIPTINFYIDLLNPDSFQGFPLFSYRYKSGWTKIAQNTWINPSIEFDKSKVTDRESENFSIPFGSHLYLSNSFKEEMLSKIGETPLKSKNTYRYSDVGFILIGVMAERATGKSLEELAQELIYTPMGLQTMGYLPTKKFAVERIAPTQEHCFLRGKVWGTVDDETAACRGGVAGNAGLFGTATELAEVAQMILDNGVYHQQQIIPSTVVRLFRSTRGVGGRRSLGFEIGRPGVNIPEAASNQTFGHSGFTGCIVWIDPVNDLVFVFLSNRTYPTRLNTKLISQKTRLSLLESTYDALGIVS</sequence>
<feature type="domain" description="Beta-lactamase-related" evidence="6">
    <location>
        <begin position="605"/>
        <end position="986"/>
    </location>
</feature>
<dbReference type="Pfam" id="PF00144">
    <property type="entry name" value="Beta-lactamase"/>
    <property type="match status" value="1"/>
</dbReference>
<dbReference type="GO" id="GO:0009254">
    <property type="term" value="P:peptidoglycan turnover"/>
    <property type="evidence" value="ECO:0007669"/>
    <property type="project" value="TreeGrafter"/>
</dbReference>
<dbReference type="InterPro" id="IPR001764">
    <property type="entry name" value="Glyco_hydro_3_N"/>
</dbReference>
<dbReference type="EMBL" id="FUXE01000002">
    <property type="protein sequence ID" value="SJZ48220.1"/>
    <property type="molecule type" value="Genomic_DNA"/>
</dbReference>
<comment type="similarity">
    <text evidence="2">Belongs to the glycosyl hydrolase 3 family.</text>
</comment>
<keyword evidence="5" id="KW-0326">Glycosidase</keyword>
<protein>
    <recommendedName>
        <fullName evidence="3">beta-N-acetylhexosaminidase</fullName>
        <ecNumber evidence="3">3.2.1.52</ecNumber>
    </recommendedName>
</protein>
<dbReference type="Gene3D" id="3.40.710.10">
    <property type="entry name" value="DD-peptidase/beta-lactamase superfamily"/>
    <property type="match status" value="1"/>
</dbReference>
<evidence type="ECO:0000256" key="1">
    <source>
        <dbReference type="ARBA" id="ARBA00001231"/>
    </source>
</evidence>
<reference evidence="9" key="1">
    <citation type="submission" date="2017-02" db="EMBL/GenBank/DDBJ databases">
        <authorList>
            <person name="Varghese N."/>
            <person name="Submissions S."/>
        </authorList>
    </citation>
    <scope>NUCLEOTIDE SEQUENCE [LARGE SCALE GENOMIC DNA]</scope>
    <source>
        <strain evidence="9">ATCC 51356</strain>
    </source>
</reference>
<dbReference type="InterPro" id="IPR012338">
    <property type="entry name" value="Beta-lactam/transpept-like"/>
</dbReference>
<feature type="domain" description="Glycoside hydrolase family 3 N-terminal" evidence="7">
    <location>
        <begin position="60"/>
        <end position="372"/>
    </location>
</feature>
<dbReference type="STRING" id="29524.SAMN02745171_00252"/>
<keyword evidence="9" id="KW-1185">Reference proteome</keyword>
<dbReference type="InterPro" id="IPR017853">
    <property type="entry name" value="GH"/>
</dbReference>
<dbReference type="AlphaFoldDB" id="A0A1T4L110"/>
<dbReference type="Pfam" id="PF00933">
    <property type="entry name" value="Glyco_hydro_3"/>
    <property type="match status" value="1"/>
</dbReference>
<organism evidence="8 9">
    <name type="scientific">Porphyromonas circumdentaria</name>
    <dbReference type="NCBI Taxonomy" id="29524"/>
    <lineage>
        <taxon>Bacteria</taxon>
        <taxon>Pseudomonadati</taxon>
        <taxon>Bacteroidota</taxon>
        <taxon>Bacteroidia</taxon>
        <taxon>Bacteroidales</taxon>
        <taxon>Porphyromonadaceae</taxon>
        <taxon>Porphyromonas</taxon>
    </lineage>
</organism>
<dbReference type="SUPFAM" id="SSF51445">
    <property type="entry name" value="(Trans)glycosidases"/>
    <property type="match status" value="1"/>
</dbReference>
<evidence type="ECO:0000259" key="7">
    <source>
        <dbReference type="Pfam" id="PF00933"/>
    </source>
</evidence>
<name>A0A1T4L110_9PORP</name>
<evidence type="ECO:0000313" key="9">
    <source>
        <dbReference type="Proteomes" id="UP000190121"/>
    </source>
</evidence>